<evidence type="ECO:0000313" key="9">
    <source>
        <dbReference type="EMBL" id="AJA09208.1"/>
    </source>
</evidence>
<sequence length="304" mass="33862">MATAANSKIAARLPGPSARKVSIGSIVLAIGLLIFCVPTMIFVVRQSWTGEEGAHGPIVLVTGLWLLYRRWKEISEFAAPAPSGTVWMLLALLVPLQIFTRITQIVEIEGYLMYAIMLVVLYSLVGIEAMKRLWFPLFYLAFIFPPPETVVAFITVPMKIWLSEAAIWFLDLFGYPIGGEGVRIYIGQYELLVAAACSGINSIISLSAISLFYIYMRHQAHWRYALLLVLLIVPVALVANFFRVLILILLTYHAGEAAAQGFLHNFAGILMFGIALVTIFALDILLKPLWDRYIEKTGRDAAHD</sequence>
<evidence type="ECO:0000256" key="1">
    <source>
        <dbReference type="ARBA" id="ARBA00004651"/>
    </source>
</evidence>
<proteinExistence type="predicted"/>
<evidence type="ECO:0000256" key="4">
    <source>
        <dbReference type="ARBA" id="ARBA00022692"/>
    </source>
</evidence>
<dbReference type="NCBIfam" id="TIGR02602">
    <property type="entry name" value="8TM_EpsH"/>
    <property type="match status" value="1"/>
</dbReference>
<evidence type="ECO:0000256" key="6">
    <source>
        <dbReference type="ARBA" id="ARBA00022989"/>
    </source>
</evidence>
<dbReference type="EMBL" id="CP009122">
    <property type="protein sequence ID" value="AJA09208.1"/>
    <property type="molecule type" value="Genomic_DNA"/>
</dbReference>
<dbReference type="HOGENOM" id="CLU_065975_1_0_5"/>
<evidence type="ECO:0000256" key="8">
    <source>
        <dbReference type="SAM" id="Phobius"/>
    </source>
</evidence>
<evidence type="ECO:0000256" key="5">
    <source>
        <dbReference type="ARBA" id="ARBA00022801"/>
    </source>
</evidence>
<evidence type="ECO:0008006" key="11">
    <source>
        <dbReference type="Google" id="ProtNLM"/>
    </source>
</evidence>
<dbReference type="NCBIfam" id="NF035943">
    <property type="entry name" value="exosort_XrtV"/>
    <property type="match status" value="1"/>
</dbReference>
<keyword evidence="3" id="KW-0645">Protease</keyword>
<keyword evidence="10" id="KW-1185">Reference proteome</keyword>
<dbReference type="InterPro" id="IPR013426">
    <property type="entry name" value="EpsH-like"/>
</dbReference>
<dbReference type="InterPro" id="IPR026392">
    <property type="entry name" value="Exo/Archaeosortase_dom"/>
</dbReference>
<keyword evidence="7 8" id="KW-0472">Membrane</keyword>
<dbReference type="GO" id="GO:0008233">
    <property type="term" value="F:peptidase activity"/>
    <property type="evidence" value="ECO:0007669"/>
    <property type="project" value="UniProtKB-KW"/>
</dbReference>
<evidence type="ECO:0000313" key="10">
    <source>
        <dbReference type="Proteomes" id="UP000030907"/>
    </source>
</evidence>
<feature type="transmembrane region" description="Helical" evidence="8">
    <location>
        <begin position="21"/>
        <end position="44"/>
    </location>
</feature>
<keyword evidence="6 8" id="KW-1133">Transmembrane helix</keyword>
<gene>
    <name evidence="9" type="ORF">SKP52_11555</name>
</gene>
<protein>
    <recommendedName>
        <fullName evidence="11">Exosortase</fullName>
    </recommendedName>
</protein>
<accession>A0A0A7PJ43</accession>
<dbReference type="NCBIfam" id="TIGR04178">
    <property type="entry name" value="exo_archaeo"/>
    <property type="match status" value="1"/>
</dbReference>
<keyword evidence="2" id="KW-1003">Cell membrane</keyword>
<reference evidence="9 10" key="1">
    <citation type="journal article" date="2015" name="Int. J. Syst. Evol. Microbiol.">
        <title>Description of Sphingopyxis fribergensis sp. nov. - a soil bacterium with the ability to degrade styrene and phenylacetic acid.</title>
        <authorList>
            <person name="Oelschlagel M."/>
            <person name="Ruckert C."/>
            <person name="Kalinowski J."/>
            <person name="Schmidt G."/>
            <person name="Schlomann M."/>
            <person name="Tischler D."/>
        </authorList>
    </citation>
    <scope>NUCLEOTIDE SEQUENCE [LARGE SCALE GENOMIC DNA]</scope>
    <source>
        <strain evidence="9 10">Kp5.2</strain>
    </source>
</reference>
<dbReference type="GO" id="GO:0006508">
    <property type="term" value="P:proteolysis"/>
    <property type="evidence" value="ECO:0007669"/>
    <property type="project" value="UniProtKB-KW"/>
</dbReference>
<feature type="transmembrane region" description="Helical" evidence="8">
    <location>
        <begin position="262"/>
        <end position="286"/>
    </location>
</feature>
<feature type="transmembrane region" description="Helical" evidence="8">
    <location>
        <begin position="226"/>
        <end position="250"/>
    </location>
</feature>
<dbReference type="GO" id="GO:0005886">
    <property type="term" value="C:plasma membrane"/>
    <property type="evidence" value="ECO:0007669"/>
    <property type="project" value="UniProtKB-SubCell"/>
</dbReference>
<evidence type="ECO:0000256" key="7">
    <source>
        <dbReference type="ARBA" id="ARBA00023136"/>
    </source>
</evidence>
<feature type="transmembrane region" description="Helical" evidence="8">
    <location>
        <begin position="133"/>
        <end position="154"/>
    </location>
</feature>
<dbReference type="InterPro" id="IPR019127">
    <property type="entry name" value="Exosortase"/>
</dbReference>
<name>A0A0A7PJ43_9SPHN</name>
<organism evidence="9 10">
    <name type="scientific">Sphingopyxis fribergensis</name>
    <dbReference type="NCBI Taxonomy" id="1515612"/>
    <lineage>
        <taxon>Bacteria</taxon>
        <taxon>Pseudomonadati</taxon>
        <taxon>Pseudomonadota</taxon>
        <taxon>Alphaproteobacteria</taxon>
        <taxon>Sphingomonadales</taxon>
        <taxon>Sphingomonadaceae</taxon>
        <taxon>Sphingopyxis</taxon>
    </lineage>
</organism>
<keyword evidence="4 8" id="KW-0812">Transmembrane</keyword>
<keyword evidence="5" id="KW-0378">Hydrolase</keyword>
<dbReference type="STRING" id="1515612.SKP52_11555"/>
<dbReference type="Proteomes" id="UP000030907">
    <property type="component" value="Chromosome"/>
</dbReference>
<feature type="transmembrane region" description="Helical" evidence="8">
    <location>
        <begin position="192"/>
        <end position="214"/>
    </location>
</feature>
<dbReference type="OrthoDB" id="9797363at2"/>
<dbReference type="KEGG" id="sphk:SKP52_11555"/>
<evidence type="ECO:0000256" key="2">
    <source>
        <dbReference type="ARBA" id="ARBA00022475"/>
    </source>
</evidence>
<evidence type="ECO:0000256" key="3">
    <source>
        <dbReference type="ARBA" id="ARBA00022670"/>
    </source>
</evidence>
<feature type="transmembrane region" description="Helical" evidence="8">
    <location>
        <begin position="111"/>
        <end position="127"/>
    </location>
</feature>
<comment type="subcellular location">
    <subcellularLocation>
        <location evidence="1">Cell membrane</location>
        <topology evidence="1">Multi-pass membrane protein</topology>
    </subcellularLocation>
</comment>
<feature type="transmembrane region" description="Helical" evidence="8">
    <location>
        <begin position="77"/>
        <end position="99"/>
    </location>
</feature>
<dbReference type="Pfam" id="PF09721">
    <property type="entry name" value="Exosortase_EpsH"/>
    <property type="match status" value="1"/>
</dbReference>
<dbReference type="AlphaFoldDB" id="A0A0A7PJ43"/>